<feature type="domain" description="Thioesterase" evidence="2">
    <location>
        <begin position="63"/>
        <end position="152"/>
    </location>
</feature>
<organism evidence="3 4">
    <name type="scientific">Leptothrix discophora</name>
    <dbReference type="NCBI Taxonomy" id="89"/>
    <lineage>
        <taxon>Bacteria</taxon>
        <taxon>Pseudomonadati</taxon>
        <taxon>Pseudomonadota</taxon>
        <taxon>Betaproteobacteria</taxon>
        <taxon>Burkholderiales</taxon>
        <taxon>Sphaerotilaceae</taxon>
        <taxon>Leptothrix</taxon>
    </lineage>
</organism>
<dbReference type="InterPro" id="IPR029069">
    <property type="entry name" value="HotDog_dom_sf"/>
</dbReference>
<dbReference type="NCBIfam" id="TIGR00369">
    <property type="entry name" value="unchar_dom_1"/>
    <property type="match status" value="1"/>
</dbReference>
<evidence type="ECO:0000256" key="1">
    <source>
        <dbReference type="ARBA" id="ARBA00022801"/>
    </source>
</evidence>
<sequence length="162" mass="17793">MTHTPLPRRSAEEEQRVDAALRELFDQRIRFNEVLGLRTVSMDPQDYRMQFEMRPDLIGHYLYGRLHGGVIASALDAAGGNAVMVGIAHKHADETAEQILHRFARIGTIDLRIDYLRPGLGSHFIASAVVTKLGGRVASVQMRLSNEAGVLIATGAAAYIVS</sequence>
<dbReference type="EMBL" id="JAUZEE010000001">
    <property type="protein sequence ID" value="MDP4299591.1"/>
    <property type="molecule type" value="Genomic_DNA"/>
</dbReference>
<name>A0ABT9FZK3_LEPDI</name>
<dbReference type="NCBIfam" id="NF008675">
    <property type="entry name" value="PRK11688.1"/>
    <property type="match status" value="1"/>
</dbReference>
<protein>
    <submittedName>
        <fullName evidence="3">Thioesterase family protein</fullName>
    </submittedName>
</protein>
<dbReference type="CDD" id="cd03443">
    <property type="entry name" value="PaaI_thioesterase"/>
    <property type="match status" value="1"/>
</dbReference>
<evidence type="ECO:0000313" key="3">
    <source>
        <dbReference type="EMBL" id="MDP4299591.1"/>
    </source>
</evidence>
<dbReference type="Proteomes" id="UP001235760">
    <property type="component" value="Unassembled WGS sequence"/>
</dbReference>
<dbReference type="Gene3D" id="3.10.129.10">
    <property type="entry name" value="Hotdog Thioesterase"/>
    <property type="match status" value="1"/>
</dbReference>
<keyword evidence="4" id="KW-1185">Reference proteome</keyword>
<evidence type="ECO:0000313" key="4">
    <source>
        <dbReference type="Proteomes" id="UP001235760"/>
    </source>
</evidence>
<reference evidence="3 4" key="1">
    <citation type="submission" date="2023-08" db="EMBL/GenBank/DDBJ databases">
        <authorList>
            <person name="Roldan D.M."/>
            <person name="Menes R.J."/>
        </authorList>
    </citation>
    <scope>NUCLEOTIDE SEQUENCE [LARGE SCALE GENOMIC DNA]</scope>
    <source>
        <strain evidence="3 4">CCM 2812</strain>
    </source>
</reference>
<accession>A0ABT9FZK3</accession>
<dbReference type="Pfam" id="PF03061">
    <property type="entry name" value="4HBT"/>
    <property type="match status" value="1"/>
</dbReference>
<dbReference type="RefSeq" id="WP_305748126.1">
    <property type="nucleotide sequence ID" value="NZ_JAUZEE010000001.1"/>
</dbReference>
<comment type="caution">
    <text evidence="3">The sequence shown here is derived from an EMBL/GenBank/DDBJ whole genome shotgun (WGS) entry which is preliminary data.</text>
</comment>
<dbReference type="InterPro" id="IPR006683">
    <property type="entry name" value="Thioestr_dom"/>
</dbReference>
<gene>
    <name evidence="3" type="ORF">Q8X39_03015</name>
</gene>
<proteinExistence type="predicted"/>
<keyword evidence="1" id="KW-0378">Hydrolase</keyword>
<evidence type="ECO:0000259" key="2">
    <source>
        <dbReference type="Pfam" id="PF03061"/>
    </source>
</evidence>
<dbReference type="SUPFAM" id="SSF54637">
    <property type="entry name" value="Thioesterase/thiol ester dehydrase-isomerase"/>
    <property type="match status" value="1"/>
</dbReference>
<dbReference type="InterPro" id="IPR003736">
    <property type="entry name" value="PAAI_dom"/>
</dbReference>